<feature type="compositionally biased region" description="Low complexity" evidence="1">
    <location>
        <begin position="101"/>
        <end position="110"/>
    </location>
</feature>
<dbReference type="Proteomes" id="UP001242480">
    <property type="component" value="Unassembled WGS sequence"/>
</dbReference>
<evidence type="ECO:0000313" key="3">
    <source>
        <dbReference type="Proteomes" id="UP001242480"/>
    </source>
</evidence>
<reference evidence="2 3" key="1">
    <citation type="submission" date="2023-07" db="EMBL/GenBank/DDBJ databases">
        <title>Genomic Encyclopedia of Type Strains, Phase IV (KMG-IV): sequencing the most valuable type-strain genomes for metagenomic binning, comparative biology and taxonomic classification.</title>
        <authorList>
            <person name="Goeker M."/>
        </authorList>
    </citation>
    <scope>NUCLEOTIDE SEQUENCE [LARGE SCALE GENOMIC DNA]</scope>
    <source>
        <strain evidence="2 3">DSM 19619</strain>
    </source>
</reference>
<feature type="region of interest" description="Disordered" evidence="1">
    <location>
        <begin position="88"/>
        <end position="116"/>
    </location>
</feature>
<sequence>MFFLLRALFWIGVVMLFLPMPHSAPTGTARTAQPPAAAALAGSAAASAASFCLKRPDTCRSGAETAQRFGLNVERSARLISDLLAANEPAPAAAPKPPRPAGKARAAAPAHLRDPG</sequence>
<organism evidence="2 3">
    <name type="scientific">Labrys wisconsinensis</name>
    <dbReference type="NCBI Taxonomy" id="425677"/>
    <lineage>
        <taxon>Bacteria</taxon>
        <taxon>Pseudomonadati</taxon>
        <taxon>Pseudomonadota</taxon>
        <taxon>Alphaproteobacteria</taxon>
        <taxon>Hyphomicrobiales</taxon>
        <taxon>Xanthobacteraceae</taxon>
        <taxon>Labrys</taxon>
    </lineage>
</organism>
<dbReference type="EMBL" id="JAUSVX010000004">
    <property type="protein sequence ID" value="MDQ0469709.1"/>
    <property type="molecule type" value="Genomic_DNA"/>
</dbReference>
<accession>A0ABU0J8X6</accession>
<evidence type="ECO:0000256" key="1">
    <source>
        <dbReference type="SAM" id="MobiDB-lite"/>
    </source>
</evidence>
<name>A0ABU0J8X6_9HYPH</name>
<evidence type="ECO:0000313" key="2">
    <source>
        <dbReference type="EMBL" id="MDQ0469709.1"/>
    </source>
</evidence>
<gene>
    <name evidence="2" type="ORF">QO011_002725</name>
</gene>
<protein>
    <recommendedName>
        <fullName evidence="4">Antifreeze protein</fullName>
    </recommendedName>
</protein>
<dbReference type="RefSeq" id="WP_307272663.1">
    <property type="nucleotide sequence ID" value="NZ_JAUSVX010000004.1"/>
</dbReference>
<proteinExistence type="predicted"/>
<evidence type="ECO:0008006" key="4">
    <source>
        <dbReference type="Google" id="ProtNLM"/>
    </source>
</evidence>
<comment type="caution">
    <text evidence="2">The sequence shown here is derived from an EMBL/GenBank/DDBJ whole genome shotgun (WGS) entry which is preliminary data.</text>
</comment>
<keyword evidence="3" id="KW-1185">Reference proteome</keyword>